<name>A0ABU8VH23_9BURK</name>
<sequence length="223" mass="24070">MTGRVVQLGTDLHQKVQALLPWYVSASLDDEDRARVEAHIAECPRCQAELAWEREVQAAYAQSTPGTVGDAAQGFAQLRERIAARASPPQGRGLLARLKAHWRETPAWTRWALAGQCAVVAALGSALLIAPTPEPGFRALGEPPSGSGAGTRGNLIVRFRPEATEQDMRRVLRDSAARLVYGPTTTDAYLLAVPAGFESEAVRRLRSERAVLLVESLDGRAAP</sequence>
<organism evidence="2 3">
    <name type="scientific">Variovorax ureilyticus</name>
    <dbReference type="NCBI Taxonomy" id="1836198"/>
    <lineage>
        <taxon>Bacteria</taxon>
        <taxon>Pseudomonadati</taxon>
        <taxon>Pseudomonadota</taxon>
        <taxon>Betaproteobacteria</taxon>
        <taxon>Burkholderiales</taxon>
        <taxon>Comamonadaceae</taxon>
        <taxon>Variovorax</taxon>
    </lineage>
</organism>
<evidence type="ECO:0000313" key="2">
    <source>
        <dbReference type="EMBL" id="MEJ8812771.1"/>
    </source>
</evidence>
<dbReference type="Gene3D" id="1.10.10.1320">
    <property type="entry name" value="Anti-sigma factor, zinc-finger domain"/>
    <property type="match status" value="1"/>
</dbReference>
<dbReference type="InterPro" id="IPR041916">
    <property type="entry name" value="Anti_sigma_zinc_sf"/>
</dbReference>
<dbReference type="RefSeq" id="WP_340358026.1">
    <property type="nucleotide sequence ID" value="NZ_JBBKZU010000007.1"/>
</dbReference>
<evidence type="ECO:0000259" key="1">
    <source>
        <dbReference type="Pfam" id="PF13490"/>
    </source>
</evidence>
<evidence type="ECO:0000313" key="3">
    <source>
        <dbReference type="Proteomes" id="UP001365846"/>
    </source>
</evidence>
<protein>
    <submittedName>
        <fullName evidence="2">Zf-HC2 domain-containing protein</fullName>
    </submittedName>
</protein>
<comment type="caution">
    <text evidence="2">The sequence shown here is derived from an EMBL/GenBank/DDBJ whole genome shotgun (WGS) entry which is preliminary data.</text>
</comment>
<proteinExistence type="predicted"/>
<keyword evidence="3" id="KW-1185">Reference proteome</keyword>
<dbReference type="Proteomes" id="UP001365846">
    <property type="component" value="Unassembled WGS sequence"/>
</dbReference>
<dbReference type="EMBL" id="JBBKZU010000007">
    <property type="protein sequence ID" value="MEJ8812771.1"/>
    <property type="molecule type" value="Genomic_DNA"/>
</dbReference>
<reference evidence="2 3" key="1">
    <citation type="submission" date="2024-03" db="EMBL/GenBank/DDBJ databases">
        <title>Novel species of the genus Variovorax.</title>
        <authorList>
            <person name="Liu Q."/>
            <person name="Xin Y.-H."/>
        </authorList>
    </citation>
    <scope>NUCLEOTIDE SEQUENCE [LARGE SCALE GENOMIC DNA]</scope>
    <source>
        <strain evidence="2 3">KACC 18899</strain>
    </source>
</reference>
<feature type="domain" description="Putative zinc-finger" evidence="1">
    <location>
        <begin position="15"/>
        <end position="47"/>
    </location>
</feature>
<dbReference type="Pfam" id="PF13490">
    <property type="entry name" value="zf-HC2"/>
    <property type="match status" value="1"/>
</dbReference>
<dbReference type="InterPro" id="IPR027383">
    <property type="entry name" value="Znf_put"/>
</dbReference>
<accession>A0ABU8VH23</accession>
<gene>
    <name evidence="2" type="ORF">WKW77_16915</name>
</gene>